<evidence type="ECO:0000313" key="8">
    <source>
        <dbReference type="Proteomes" id="UP000326837"/>
    </source>
</evidence>
<feature type="domain" description="Large ribosomal subunit protein bL12 C-terminal" evidence="5">
    <location>
        <begin position="70"/>
        <end position="136"/>
    </location>
</feature>
<evidence type="ECO:0000313" key="7">
    <source>
        <dbReference type="EMBL" id="BBO36415.1"/>
    </source>
</evidence>
<dbReference type="NCBIfam" id="TIGR00855">
    <property type="entry name" value="L12"/>
    <property type="match status" value="1"/>
</dbReference>
<dbReference type="InterPro" id="IPR008932">
    <property type="entry name" value="Ribosomal_bL12_oligo"/>
</dbReference>
<evidence type="ECO:0000256" key="2">
    <source>
        <dbReference type="ARBA" id="ARBA00022980"/>
    </source>
</evidence>
<dbReference type="KEGG" id="lpav:PLANPX_6027"/>
<dbReference type="Pfam" id="PF16320">
    <property type="entry name" value="Ribosomal_L12_N"/>
    <property type="match status" value="1"/>
</dbReference>
<dbReference type="RefSeq" id="WP_152101590.1">
    <property type="nucleotide sequence ID" value="NZ_AP021861.1"/>
</dbReference>
<dbReference type="SUPFAM" id="SSF54736">
    <property type="entry name" value="ClpS-like"/>
    <property type="match status" value="1"/>
</dbReference>
<dbReference type="Gene3D" id="3.30.1390.10">
    <property type="match status" value="1"/>
</dbReference>
<reference evidence="8" key="1">
    <citation type="submission" date="2019-10" db="EMBL/GenBank/DDBJ databases">
        <title>Lacipirellula parvula gen. nov., sp. nov., representing a lineage of planctomycetes widespread in freshwater anoxic habitats, and description of the family Lacipirellulaceae.</title>
        <authorList>
            <person name="Dedysh S.N."/>
            <person name="Kulichevskaya I.S."/>
            <person name="Beletsky A.V."/>
            <person name="Rakitin A.L."/>
            <person name="Mardanov A.V."/>
            <person name="Ivanova A.A."/>
            <person name="Saltykova V.X."/>
            <person name="Rijpstra W.I.C."/>
            <person name="Sinninghe Damste J.S."/>
            <person name="Ravin N.V."/>
        </authorList>
    </citation>
    <scope>NUCLEOTIDE SEQUENCE [LARGE SCALE GENOMIC DNA]</scope>
    <source>
        <strain evidence="8">PX69</strain>
    </source>
</reference>
<evidence type="ECO:0000259" key="5">
    <source>
        <dbReference type="Pfam" id="PF00542"/>
    </source>
</evidence>
<dbReference type="InterPro" id="IPR013823">
    <property type="entry name" value="Ribosomal_bL12_C"/>
</dbReference>
<dbReference type="Gene3D" id="1.20.5.710">
    <property type="entry name" value="Single helix bin"/>
    <property type="match status" value="1"/>
</dbReference>
<proteinExistence type="inferred from homology"/>
<sequence length="136" mass="14175">MSDAATIEFSDATKKLGDDIVKLTLKEAKELSDYLKEVHGIEPAAGGAVMMAAPGAGGGAAAAAEEQTEFNVIMDSFGDNKINVIKVVRSATGLGLKEAKDLVEGVPSKVKEGVSKEEAEKLKKELEEAGAKVTIK</sequence>
<evidence type="ECO:0000256" key="4">
    <source>
        <dbReference type="HAMAP-Rule" id="MF_00368"/>
    </source>
</evidence>
<dbReference type="HAMAP" id="MF_00368">
    <property type="entry name" value="Ribosomal_bL12"/>
    <property type="match status" value="1"/>
</dbReference>
<comment type="function">
    <text evidence="4">Forms part of the ribosomal stalk which helps the ribosome interact with GTP-bound translation factors. Is thus essential for accurate translation.</text>
</comment>
<dbReference type="AlphaFoldDB" id="A0A5K7XJ63"/>
<dbReference type="PANTHER" id="PTHR45987:SF4">
    <property type="entry name" value="LARGE RIBOSOMAL SUBUNIT PROTEIN BL12M"/>
    <property type="match status" value="1"/>
</dbReference>
<accession>A0A5K7XJ63</accession>
<dbReference type="GO" id="GO:0003735">
    <property type="term" value="F:structural constituent of ribosome"/>
    <property type="evidence" value="ECO:0007669"/>
    <property type="project" value="InterPro"/>
</dbReference>
<keyword evidence="8" id="KW-1185">Reference proteome</keyword>
<dbReference type="InterPro" id="IPR000206">
    <property type="entry name" value="Ribosomal_bL12"/>
</dbReference>
<dbReference type="EMBL" id="AP021861">
    <property type="protein sequence ID" value="BBO36415.1"/>
    <property type="molecule type" value="Genomic_DNA"/>
</dbReference>
<evidence type="ECO:0000259" key="6">
    <source>
        <dbReference type="Pfam" id="PF16320"/>
    </source>
</evidence>
<dbReference type="PANTHER" id="PTHR45987">
    <property type="entry name" value="39S RIBOSOMAL PROTEIN L12"/>
    <property type="match status" value="1"/>
</dbReference>
<keyword evidence="3 4" id="KW-0687">Ribonucleoprotein</keyword>
<comment type="subunit">
    <text evidence="4">Homodimer. Part of the ribosomal stalk of the 50S ribosomal subunit. Forms a multimeric L10(L12)X complex, where L10 forms an elongated spine to which 2 to 4 L12 dimers bind in a sequential fashion. Binds GTP-bound translation factors.</text>
</comment>
<dbReference type="InterPro" id="IPR014719">
    <property type="entry name" value="Ribosomal_bL12_C/ClpS-like"/>
</dbReference>
<feature type="domain" description="Large ribosomal subunit protein bL12 oligomerization" evidence="6">
    <location>
        <begin position="14"/>
        <end position="61"/>
    </location>
</feature>
<gene>
    <name evidence="4" type="primary">rplL</name>
    <name evidence="7" type="ORF">PLANPX_6027</name>
</gene>
<dbReference type="GO" id="GO:0003729">
    <property type="term" value="F:mRNA binding"/>
    <property type="evidence" value="ECO:0007669"/>
    <property type="project" value="TreeGrafter"/>
</dbReference>
<organism evidence="7 8">
    <name type="scientific">Lacipirellula parvula</name>
    <dbReference type="NCBI Taxonomy" id="2650471"/>
    <lineage>
        <taxon>Bacteria</taxon>
        <taxon>Pseudomonadati</taxon>
        <taxon>Planctomycetota</taxon>
        <taxon>Planctomycetia</taxon>
        <taxon>Pirellulales</taxon>
        <taxon>Lacipirellulaceae</taxon>
        <taxon>Lacipirellula</taxon>
    </lineage>
</organism>
<dbReference type="Pfam" id="PF00542">
    <property type="entry name" value="Ribosomal_L12"/>
    <property type="match status" value="1"/>
</dbReference>
<dbReference type="Proteomes" id="UP000326837">
    <property type="component" value="Chromosome"/>
</dbReference>
<name>A0A5K7XJ63_9BACT</name>
<evidence type="ECO:0000256" key="3">
    <source>
        <dbReference type="ARBA" id="ARBA00023274"/>
    </source>
</evidence>
<protein>
    <recommendedName>
        <fullName evidence="4">Large ribosomal subunit protein bL12</fullName>
    </recommendedName>
</protein>
<dbReference type="GO" id="GO:0006412">
    <property type="term" value="P:translation"/>
    <property type="evidence" value="ECO:0007669"/>
    <property type="project" value="UniProtKB-UniRule"/>
</dbReference>
<dbReference type="InterPro" id="IPR036235">
    <property type="entry name" value="Ribosomal_bL12_oligo_N_sf"/>
</dbReference>
<evidence type="ECO:0000256" key="1">
    <source>
        <dbReference type="ARBA" id="ARBA00007197"/>
    </source>
</evidence>
<comment type="similarity">
    <text evidence="1 4">Belongs to the bacterial ribosomal protein bL12 family.</text>
</comment>
<keyword evidence="2 4" id="KW-0689">Ribosomal protein</keyword>
<dbReference type="SUPFAM" id="SSF48300">
    <property type="entry name" value="Ribosomal protein L7/12, oligomerisation (N-terminal) domain"/>
    <property type="match status" value="1"/>
</dbReference>
<dbReference type="FunFam" id="3.30.1390.10:FF:000001">
    <property type="entry name" value="50S ribosomal protein L7/L12"/>
    <property type="match status" value="1"/>
</dbReference>
<dbReference type="GO" id="GO:0022625">
    <property type="term" value="C:cytosolic large ribosomal subunit"/>
    <property type="evidence" value="ECO:0007669"/>
    <property type="project" value="TreeGrafter"/>
</dbReference>
<dbReference type="CDD" id="cd00387">
    <property type="entry name" value="Ribosomal_L7_L12"/>
    <property type="match status" value="1"/>
</dbReference>